<reference evidence="2" key="1">
    <citation type="submission" date="2023-10" db="EMBL/GenBank/DDBJ databases">
        <authorList>
            <person name="Chen Y."/>
            <person name="Shah S."/>
            <person name="Dougan E. K."/>
            <person name="Thang M."/>
            <person name="Chan C."/>
        </authorList>
    </citation>
    <scope>NUCLEOTIDE SEQUENCE [LARGE SCALE GENOMIC DNA]</scope>
</reference>
<evidence type="ECO:0000313" key="2">
    <source>
        <dbReference type="EMBL" id="CAK0850770.1"/>
    </source>
</evidence>
<evidence type="ECO:0000259" key="1">
    <source>
        <dbReference type="Pfam" id="PF03016"/>
    </source>
</evidence>
<dbReference type="EMBL" id="CAUYUJ010015174">
    <property type="protein sequence ID" value="CAK0850770.1"/>
    <property type="molecule type" value="Genomic_DNA"/>
</dbReference>
<evidence type="ECO:0000313" key="3">
    <source>
        <dbReference type="Proteomes" id="UP001189429"/>
    </source>
</evidence>
<sequence>MSVPRLKEEGPPSSLRAGKSASFGERCFFPPLLQRLRRPQAEHVACCDSRDVERRGSGDRGPLEHWLFLAPGVFRSNPWTHIIAPPHGRGASELSGTRPSCSSWRVRWFTERMWEEDYVPHQVLGQVPQWEREYVASHLLQAVPRRRRPMELVAAPPRMGKGRGAISSIPVGNGEVTPYGAHESEPLEDCTILVLRLRGMYGEGCTNATALDAQYAARGLRRAYVLIGEEERGCTRCQSFVESAPLVIRNYWHEDCDVYEERGKVLTVPLGIRRPSNAARDQRDLPPSRRPYIWAFSSKEQNPDRKEMVTRFMEHTFVGQNSSNVKVWYPGELKPQLYGEWLCNAKFALVPRGHVEDTWRLAESIDCGAIPIVTDGGAYFTHFMPHSLTERFVTSGNASNMTSRHWDALFAEIDALLSNPTALDEHQYALTRAFEAHTLAWQSKVVDRLHSVGK</sequence>
<keyword evidence="3" id="KW-1185">Reference proteome</keyword>
<organism evidence="2 3">
    <name type="scientific">Prorocentrum cordatum</name>
    <dbReference type="NCBI Taxonomy" id="2364126"/>
    <lineage>
        <taxon>Eukaryota</taxon>
        <taxon>Sar</taxon>
        <taxon>Alveolata</taxon>
        <taxon>Dinophyceae</taxon>
        <taxon>Prorocentrales</taxon>
        <taxon>Prorocentraceae</taxon>
        <taxon>Prorocentrum</taxon>
    </lineage>
</organism>
<dbReference type="InterPro" id="IPR040911">
    <property type="entry name" value="Exostosin_GT47"/>
</dbReference>
<dbReference type="Pfam" id="PF03016">
    <property type="entry name" value="Exostosin_GT47"/>
    <property type="match status" value="1"/>
</dbReference>
<dbReference type="Proteomes" id="UP001189429">
    <property type="component" value="Unassembled WGS sequence"/>
</dbReference>
<accession>A0ABN9TWV9</accession>
<name>A0ABN9TWV9_9DINO</name>
<protein>
    <recommendedName>
        <fullName evidence="1">Exostosin GT47 domain-containing protein</fullName>
    </recommendedName>
</protein>
<proteinExistence type="predicted"/>
<comment type="caution">
    <text evidence="2">The sequence shown here is derived from an EMBL/GenBank/DDBJ whole genome shotgun (WGS) entry which is preliminary data.</text>
</comment>
<gene>
    <name evidence="2" type="ORF">PCOR1329_LOCUS43076</name>
</gene>
<feature type="domain" description="Exostosin GT47" evidence="1">
    <location>
        <begin position="277"/>
        <end position="374"/>
    </location>
</feature>